<sequence length="115" mass="13230">MVLPSYCYQPGLYHPKEVETIYFKNFQPPSNKNGETRFTMDVNVFNVLPSCGIELPDAMDLHVMKCLSEIREVEKCVNIHSRLYTSLMQHSSSWQAGLMARIEFEINIIASKLSE</sequence>
<dbReference type="AlphaFoldDB" id="A0A1I8EU05"/>
<organism evidence="1">
    <name type="scientific">Wuchereria bancrofti</name>
    <dbReference type="NCBI Taxonomy" id="6293"/>
    <lineage>
        <taxon>Eukaryota</taxon>
        <taxon>Metazoa</taxon>
        <taxon>Ecdysozoa</taxon>
        <taxon>Nematoda</taxon>
        <taxon>Chromadorea</taxon>
        <taxon>Rhabditida</taxon>
        <taxon>Spirurina</taxon>
        <taxon>Spiruromorpha</taxon>
        <taxon>Filarioidea</taxon>
        <taxon>Onchocercidae</taxon>
        <taxon>Wuchereria</taxon>
    </lineage>
</organism>
<evidence type="ECO:0000313" key="1">
    <source>
        <dbReference type="WBParaSite" id="maker-PairedContig_5124-snap-gene-0.16-mRNA-1"/>
    </source>
</evidence>
<protein>
    <submittedName>
        <fullName evidence="1">Uncharacterized protein</fullName>
    </submittedName>
</protein>
<dbReference type="WBParaSite" id="maker-PairedContig_5124-snap-gene-0.16-mRNA-1">
    <property type="protein sequence ID" value="maker-PairedContig_5124-snap-gene-0.16-mRNA-1"/>
    <property type="gene ID" value="maker-PairedContig_5124-snap-gene-0.16"/>
</dbReference>
<proteinExistence type="predicted"/>
<reference evidence="1" key="1">
    <citation type="submission" date="2016-11" db="UniProtKB">
        <authorList>
            <consortium name="WormBaseParasite"/>
        </authorList>
    </citation>
    <scope>IDENTIFICATION</scope>
    <source>
        <strain evidence="1">pt0022</strain>
    </source>
</reference>
<name>A0A1I8EU05_WUCBA</name>
<accession>A0A1I8EU05</accession>